<evidence type="ECO:0000313" key="5">
    <source>
        <dbReference type="Proteomes" id="UP000290037"/>
    </source>
</evidence>
<keyword evidence="1" id="KW-0812">Transmembrane</keyword>
<name>A0A1M5VY83_9FLAO</name>
<accession>A0A1M5VY83</accession>
<dbReference type="EMBL" id="QOVN01000001">
    <property type="protein sequence ID" value="RXG31120.1"/>
    <property type="molecule type" value="Genomic_DNA"/>
</dbReference>
<keyword evidence="5" id="KW-1185">Reference proteome</keyword>
<dbReference type="STRING" id="573501.SAMN04487999_0964"/>
<reference evidence="4" key="1">
    <citation type="submission" date="2016-11" db="EMBL/GenBank/DDBJ databases">
        <authorList>
            <person name="Varghese N."/>
            <person name="Submissions S."/>
        </authorList>
    </citation>
    <scope>NUCLEOTIDE SEQUENCE [LARGE SCALE GENOMIC DNA]</scope>
    <source>
        <strain evidence="4">DSM 19859</strain>
    </source>
</reference>
<dbReference type="Proteomes" id="UP000184240">
    <property type="component" value="Unassembled WGS sequence"/>
</dbReference>
<feature type="transmembrane region" description="Helical" evidence="1">
    <location>
        <begin position="30"/>
        <end position="50"/>
    </location>
</feature>
<reference evidence="3" key="2">
    <citation type="submission" date="2016-11" db="EMBL/GenBank/DDBJ databases">
        <authorList>
            <person name="Jaros S."/>
            <person name="Januszkiewicz K."/>
            <person name="Wedrychowicz H."/>
        </authorList>
    </citation>
    <scope>NUCLEOTIDE SEQUENCE [LARGE SCALE GENOMIC DNA]</scope>
    <source>
        <strain evidence="3">DSM 19859</strain>
    </source>
</reference>
<keyword evidence="1" id="KW-1133">Transmembrane helix</keyword>
<evidence type="ECO:0000313" key="3">
    <source>
        <dbReference type="EMBL" id="SHH80196.1"/>
    </source>
</evidence>
<dbReference type="RefSeq" id="WP_164916910.1">
    <property type="nucleotide sequence ID" value="NZ_FQXT01000002.1"/>
</dbReference>
<evidence type="ECO:0000313" key="2">
    <source>
        <dbReference type="EMBL" id="RXG31120.1"/>
    </source>
</evidence>
<dbReference type="AlphaFoldDB" id="A0A1M5VY83"/>
<sequence length="56" mass="6266">MKRIQFIGLALIIICGMISQYTNATQNQFLVWLLAIGAVAGILMVISDYFTSKEKK</sequence>
<keyword evidence="1" id="KW-0472">Membrane</keyword>
<dbReference type="EMBL" id="FQXT01000002">
    <property type="protein sequence ID" value="SHH80196.1"/>
    <property type="molecule type" value="Genomic_DNA"/>
</dbReference>
<organism evidence="3 4">
    <name type="scientific">Leeuwenhoekiella palythoae</name>
    <dbReference type="NCBI Taxonomy" id="573501"/>
    <lineage>
        <taxon>Bacteria</taxon>
        <taxon>Pseudomonadati</taxon>
        <taxon>Bacteroidota</taxon>
        <taxon>Flavobacteriia</taxon>
        <taxon>Flavobacteriales</taxon>
        <taxon>Flavobacteriaceae</taxon>
        <taxon>Leeuwenhoekiella</taxon>
    </lineage>
</organism>
<proteinExistence type="predicted"/>
<evidence type="ECO:0000313" key="4">
    <source>
        <dbReference type="Proteomes" id="UP000184240"/>
    </source>
</evidence>
<evidence type="ECO:0000256" key="1">
    <source>
        <dbReference type="SAM" id="Phobius"/>
    </source>
</evidence>
<protein>
    <submittedName>
        <fullName evidence="3">Uncharacterized protein</fullName>
    </submittedName>
</protein>
<gene>
    <name evidence="2" type="ORF">DSM01_257</name>
    <name evidence="3" type="ORF">SAMN04487999_0964</name>
</gene>
<reference evidence="2 5" key="3">
    <citation type="submission" date="2018-07" db="EMBL/GenBank/DDBJ databases">
        <title>Leeuwenhoekiella genomics.</title>
        <authorList>
            <person name="Tahon G."/>
            <person name="Willems A."/>
        </authorList>
    </citation>
    <scope>NUCLEOTIDE SEQUENCE [LARGE SCALE GENOMIC DNA]</scope>
    <source>
        <strain evidence="2 5">LMG 24856</strain>
    </source>
</reference>
<dbReference type="Proteomes" id="UP000290037">
    <property type="component" value="Unassembled WGS sequence"/>
</dbReference>